<dbReference type="RefSeq" id="WP_115364331.1">
    <property type="nucleotide sequence ID" value="NZ_CP038817.1"/>
</dbReference>
<dbReference type="Proteomes" id="UP000323974">
    <property type="component" value="Chromosome"/>
</dbReference>
<proteinExistence type="predicted"/>
<dbReference type="InterPro" id="IPR011049">
    <property type="entry name" value="Serralysin-like_metalloprot_C"/>
</dbReference>
<dbReference type="KEGG" id="hpaa:E5Q53_04655"/>
<evidence type="ECO:0000313" key="1">
    <source>
        <dbReference type="EMBL" id="QEN10790.1"/>
    </source>
</evidence>
<dbReference type="EMBL" id="CP038817">
    <property type="protein sequence ID" value="QEN10790.1"/>
    <property type="molecule type" value="Genomic_DNA"/>
</dbReference>
<evidence type="ECO:0000313" key="2">
    <source>
        <dbReference type="Proteomes" id="UP000323974"/>
    </source>
</evidence>
<dbReference type="GeneID" id="78224386"/>
<organism evidence="1 2">
    <name type="scientific">Haemophilus parahaemolyticus</name>
    <dbReference type="NCBI Taxonomy" id="735"/>
    <lineage>
        <taxon>Bacteria</taxon>
        <taxon>Pseudomonadati</taxon>
        <taxon>Pseudomonadota</taxon>
        <taxon>Gammaproteobacteria</taxon>
        <taxon>Pasteurellales</taxon>
        <taxon>Pasteurellaceae</taxon>
        <taxon>Haemophilus</taxon>
    </lineage>
</organism>
<dbReference type="Gene3D" id="3.90.1780.10">
    <property type="entry name" value="Trimeric adhesin"/>
    <property type="match status" value="4"/>
</dbReference>
<gene>
    <name evidence="1" type="ORF">E5Q53_04655</name>
</gene>
<sequence>MSIQPRYAEVGDNGVVKFNVNTTTLSNTTANGKITVPDGNGLVTAKEVANAINAANWNLNVGGATVQNVKAGDFVSFANGNGTTVTYKDGAVRVNANVTDVVSANSNATITRDPNTGIVTVNAKDTNTQVTVANATSSPITIATTQNTNGTNNYTVDVNVDGKTITKEGGVLKAVIPSVETVTLTVNTAGNNAGKVEVPTTEADKKKLVTAENVAKAINESYWVAKRGDSVTTNADSGDGDSNVAAGNNVTFVAGKNMALQKAGNKFIYATKDDVTFNNVTANNTTTTNLTVKNGGNVDMGGNQVHNVSTGTAPTDAVNVKQLYDTVSGNVSTESVIKKADEDNIAEVTVADNKQSGDKNAKYEVSVSKAKIKALANETVKVNTSTAANNPITVTPHTENGNTTYTVNFDGTKAASEIPLTYKANDGAGKTVKLSEGLNFKNGTQTTAEVGDNGVVKFNVNTTTLSNTTANGKITVPDGNGLVTAKEVANAINAANWNLNVGGATVQNVKAGDFVSFANGNGTTVTYKDGAVRVNANVTDVVSANSNATITRDPNTGIVTVNAKDTNTQVTVANATSSPITIATTQNTNGTNNYTVDVNVDGKTITKEGGVLKAVIPSVETVTLTVNTAGNNAGKVEVPTTEADKKKLVTAENVAKAINESYWVAKRGDSVTTNADSGDGDSNVAAGNNVTFVAGKNMALQKAGNKFIYATKDDVTFNNVTANNTTTTNLTVKNGGNVDMGGNQVHNVSTGTAPTDAVNVKQLYDTVSGNVSTESVIKKADEDNIAEVTVADNKQSGDKNAKYEVSVSKAKIKALANETVKVNTSTAANNPITVTPHTENGNTTYTVNFDGTKAASEIPLTYKANDGAGKTVKLSEGLNFKNGTQTTAEVGDNGVVKFNVNTTTLCGSGR</sequence>
<dbReference type="AlphaFoldDB" id="A0AAE6JQQ8"/>
<reference evidence="1 2" key="1">
    <citation type="submission" date="2019-04" db="EMBL/GenBank/DDBJ databases">
        <title>Complete Genome and Methylome Analysis of Haemophilus haemolyticus NEB129.</title>
        <authorList>
            <person name="Fomenkov A."/>
            <person name="Roberts R.J."/>
            <person name="Anton B.P."/>
            <person name="Vincze T."/>
        </authorList>
    </citation>
    <scope>NUCLEOTIDE SEQUENCE [LARGE SCALE GENOMIC DNA]</scope>
    <source>
        <strain evidence="1 2">NEB129</strain>
    </source>
</reference>
<dbReference type="InterPro" id="IPR037174">
    <property type="entry name" value="Trimeric_adhesin"/>
</dbReference>
<dbReference type="SUPFAM" id="SSF101967">
    <property type="entry name" value="Adhesin YadA, collagen-binding domain"/>
    <property type="match status" value="2"/>
</dbReference>
<name>A0AAE6JQQ8_HAEPH</name>
<protein>
    <submittedName>
        <fullName evidence="1">Uncharacterized protein</fullName>
    </submittedName>
</protein>
<accession>A0AAE6JQQ8</accession>